<organism evidence="7 8">
    <name type="scientific">Herbiconiux aconitum</name>
    <dbReference type="NCBI Taxonomy" id="2970913"/>
    <lineage>
        <taxon>Bacteria</taxon>
        <taxon>Bacillati</taxon>
        <taxon>Actinomycetota</taxon>
        <taxon>Actinomycetes</taxon>
        <taxon>Micrococcales</taxon>
        <taxon>Microbacteriaceae</taxon>
        <taxon>Herbiconiux</taxon>
    </lineage>
</organism>
<dbReference type="Proteomes" id="UP001165584">
    <property type="component" value="Unassembled WGS sequence"/>
</dbReference>
<dbReference type="Pfam" id="PF08281">
    <property type="entry name" value="Sigma70_r4_2"/>
    <property type="match status" value="1"/>
</dbReference>
<keyword evidence="4" id="KW-0804">Transcription</keyword>
<protein>
    <submittedName>
        <fullName evidence="7">Sigma-70 family RNA polymerase sigma factor</fullName>
    </submittedName>
</protein>
<keyword evidence="2" id="KW-0805">Transcription regulation</keyword>
<keyword evidence="3" id="KW-0731">Sigma factor</keyword>
<dbReference type="SUPFAM" id="SSF88659">
    <property type="entry name" value="Sigma3 and sigma4 domains of RNA polymerase sigma factors"/>
    <property type="match status" value="1"/>
</dbReference>
<dbReference type="InterPro" id="IPR013325">
    <property type="entry name" value="RNA_pol_sigma_r2"/>
</dbReference>
<evidence type="ECO:0000313" key="8">
    <source>
        <dbReference type="Proteomes" id="UP001165584"/>
    </source>
</evidence>
<evidence type="ECO:0000256" key="1">
    <source>
        <dbReference type="ARBA" id="ARBA00010641"/>
    </source>
</evidence>
<dbReference type="RefSeq" id="WP_259508825.1">
    <property type="nucleotide sequence ID" value="NZ_JANLCM010000002.1"/>
</dbReference>
<dbReference type="InterPro" id="IPR014284">
    <property type="entry name" value="RNA_pol_sigma-70_dom"/>
</dbReference>
<sequence length="188" mass="21038">MRCTLNTDHEKPGEAITNEDRLTGLHCAHYADLVRYFFRRGMHSDADELAAEVFVIAWQKLPADIENPRPWLFGVARKVLGNARRTRERKRSLDVPIDPDAGDADVPRVSTHSGAIALRVDLQRAWNRLAESDQEILALTAWEGLTAAEAAHVLGLRRSGAAMRLSRARERLRLLLSPTPTPTSTEQV</sequence>
<keyword evidence="8" id="KW-1185">Reference proteome</keyword>
<comment type="similarity">
    <text evidence="1">Belongs to the sigma-70 factor family. ECF subfamily.</text>
</comment>
<evidence type="ECO:0000313" key="7">
    <source>
        <dbReference type="EMBL" id="MCS5719325.1"/>
    </source>
</evidence>
<dbReference type="InterPro" id="IPR036388">
    <property type="entry name" value="WH-like_DNA-bd_sf"/>
</dbReference>
<accession>A0ABT2GVM9</accession>
<dbReference type="InterPro" id="IPR013249">
    <property type="entry name" value="RNA_pol_sigma70_r4_t2"/>
</dbReference>
<evidence type="ECO:0000256" key="2">
    <source>
        <dbReference type="ARBA" id="ARBA00023015"/>
    </source>
</evidence>
<evidence type="ECO:0000259" key="6">
    <source>
        <dbReference type="Pfam" id="PF08281"/>
    </source>
</evidence>
<evidence type="ECO:0000256" key="3">
    <source>
        <dbReference type="ARBA" id="ARBA00023082"/>
    </source>
</evidence>
<dbReference type="InterPro" id="IPR007627">
    <property type="entry name" value="RNA_pol_sigma70_r2"/>
</dbReference>
<reference evidence="7" key="1">
    <citation type="submission" date="2022-08" db="EMBL/GenBank/DDBJ databases">
        <authorList>
            <person name="Deng Y."/>
            <person name="Han X.-F."/>
            <person name="Zhang Y.-Q."/>
        </authorList>
    </citation>
    <scope>NUCLEOTIDE SEQUENCE</scope>
    <source>
        <strain evidence="7">CPCC 205763</strain>
    </source>
</reference>
<dbReference type="InterPro" id="IPR039425">
    <property type="entry name" value="RNA_pol_sigma-70-like"/>
</dbReference>
<dbReference type="SUPFAM" id="SSF88946">
    <property type="entry name" value="Sigma2 domain of RNA polymerase sigma factors"/>
    <property type="match status" value="1"/>
</dbReference>
<dbReference type="NCBIfam" id="TIGR02937">
    <property type="entry name" value="sigma70-ECF"/>
    <property type="match status" value="1"/>
</dbReference>
<dbReference type="PANTHER" id="PTHR43133:SF25">
    <property type="entry name" value="RNA POLYMERASE SIGMA FACTOR RFAY-RELATED"/>
    <property type="match status" value="1"/>
</dbReference>
<proteinExistence type="inferred from homology"/>
<dbReference type="InterPro" id="IPR013324">
    <property type="entry name" value="RNA_pol_sigma_r3/r4-like"/>
</dbReference>
<feature type="domain" description="RNA polymerase sigma factor 70 region 4 type 2" evidence="6">
    <location>
        <begin position="120"/>
        <end position="172"/>
    </location>
</feature>
<dbReference type="Gene3D" id="1.10.1740.10">
    <property type="match status" value="1"/>
</dbReference>
<dbReference type="PANTHER" id="PTHR43133">
    <property type="entry name" value="RNA POLYMERASE ECF-TYPE SIGMA FACTO"/>
    <property type="match status" value="1"/>
</dbReference>
<evidence type="ECO:0000259" key="5">
    <source>
        <dbReference type="Pfam" id="PF04542"/>
    </source>
</evidence>
<dbReference type="EMBL" id="JANLCM010000002">
    <property type="protein sequence ID" value="MCS5719325.1"/>
    <property type="molecule type" value="Genomic_DNA"/>
</dbReference>
<dbReference type="Gene3D" id="1.10.10.10">
    <property type="entry name" value="Winged helix-like DNA-binding domain superfamily/Winged helix DNA-binding domain"/>
    <property type="match status" value="1"/>
</dbReference>
<gene>
    <name evidence="7" type="ORF">N1027_14400</name>
</gene>
<dbReference type="Pfam" id="PF04542">
    <property type="entry name" value="Sigma70_r2"/>
    <property type="match status" value="1"/>
</dbReference>
<evidence type="ECO:0000256" key="4">
    <source>
        <dbReference type="ARBA" id="ARBA00023163"/>
    </source>
</evidence>
<feature type="domain" description="RNA polymerase sigma-70 region 2" evidence="5">
    <location>
        <begin position="29"/>
        <end position="89"/>
    </location>
</feature>
<comment type="caution">
    <text evidence="7">The sequence shown here is derived from an EMBL/GenBank/DDBJ whole genome shotgun (WGS) entry which is preliminary data.</text>
</comment>
<name>A0ABT2GVM9_9MICO</name>